<feature type="transmembrane region" description="Helical" evidence="2">
    <location>
        <begin position="12"/>
        <end position="33"/>
    </location>
</feature>
<keyword evidence="2" id="KW-1133">Transmembrane helix</keyword>
<dbReference type="AlphaFoldDB" id="I2PZZ2"/>
<organism evidence="3">
    <name type="scientific">Desulfovibrio sp. U5L</name>
    <dbReference type="NCBI Taxonomy" id="596152"/>
    <lineage>
        <taxon>Bacteria</taxon>
        <taxon>Pseudomonadati</taxon>
        <taxon>Thermodesulfobacteriota</taxon>
        <taxon>Desulfovibrionia</taxon>
        <taxon>Desulfovibrionales</taxon>
        <taxon>Desulfovibrionaceae</taxon>
        <taxon>Desulfovibrio</taxon>
    </lineage>
</organism>
<name>I2PZZ2_9BACT</name>
<sequence>MNPTYKKGLIKVSLSFACISGLYLVLAIAPPILYHLGNPWTSSIRSLAGAICHQRPSRCFWIYDYPCGLCSKCLGFYLGIFLISIFCVLYRKVMIFKYAILSMILLLIVLLDSATGFLSKNVSYFLATNFLISMIGAVGAYSLFINKLNSGGRFMHWLLRKFAILLFIFAIIDLYGFSKAFGDSATPNVQANASIVIPGGTGVILEIEGGVSTKESREGDSVPLHVVSPVRVKDTVVIRGGTPARGIISMAHAASSWGGSGELVIEAKSVQAIDGTEILVSGSTSRRGETSHGTSAAVAVGTGVLCLPLALTGAAVKGEEGRVMPGFELVARTLNDQTIHIPSETEQLSIQKQQEELARKRRAEIELRIQKIKEEDEKKKQNSNSSKGDH</sequence>
<proteinExistence type="predicted"/>
<feature type="transmembrane region" description="Helical" evidence="2">
    <location>
        <begin position="74"/>
        <end position="91"/>
    </location>
</feature>
<dbReference type="EMBL" id="JH600068">
    <property type="protein sequence ID" value="EIG53098.1"/>
    <property type="molecule type" value="Genomic_DNA"/>
</dbReference>
<gene>
    <name evidence="3" type="ORF">DesU5LDRAFT_1407</name>
</gene>
<evidence type="ECO:0000256" key="2">
    <source>
        <dbReference type="SAM" id="Phobius"/>
    </source>
</evidence>
<protein>
    <submittedName>
        <fullName evidence="3">Putative membrane protein</fullName>
    </submittedName>
</protein>
<keyword evidence="2" id="KW-0472">Membrane</keyword>
<evidence type="ECO:0000313" key="3">
    <source>
        <dbReference type="EMBL" id="EIG53098.1"/>
    </source>
</evidence>
<feature type="transmembrane region" description="Helical" evidence="2">
    <location>
        <begin position="124"/>
        <end position="145"/>
    </location>
</feature>
<dbReference type="eggNOG" id="ENOG502Z7R9">
    <property type="taxonomic scope" value="Bacteria"/>
</dbReference>
<accession>I2PZZ2</accession>
<evidence type="ECO:0000256" key="1">
    <source>
        <dbReference type="SAM" id="MobiDB-lite"/>
    </source>
</evidence>
<reference evidence="3" key="1">
    <citation type="submission" date="2011-11" db="EMBL/GenBank/DDBJ databases">
        <title>Improved High-Quality Draft sequence of Desulfovibrio sp. U5L.</title>
        <authorList>
            <consortium name="US DOE Joint Genome Institute"/>
            <person name="Lucas S."/>
            <person name="Han J."/>
            <person name="Lapidus A."/>
            <person name="Cheng J.-F."/>
            <person name="Goodwin L."/>
            <person name="Pitluck S."/>
            <person name="Peters L."/>
            <person name="Ovchinnikova G."/>
            <person name="Held B."/>
            <person name="Detter J.C."/>
            <person name="Han C."/>
            <person name="Tapia R."/>
            <person name="Land M."/>
            <person name="Hauser L."/>
            <person name="Kyrpides N."/>
            <person name="Ivanova N."/>
            <person name="Pagani I."/>
            <person name="Gabster J."/>
            <person name="Walker C."/>
            <person name="Stolyar S."/>
            <person name="Stahl D."/>
            <person name="Arkin A."/>
            <person name="Dehal P."/>
            <person name="Hazen T."/>
            <person name="Woyke T."/>
        </authorList>
    </citation>
    <scope>NUCLEOTIDE SEQUENCE [LARGE SCALE GENOMIC DNA]</scope>
    <source>
        <strain evidence="3">U5L</strain>
    </source>
</reference>
<feature type="region of interest" description="Disordered" evidence="1">
    <location>
        <begin position="370"/>
        <end position="390"/>
    </location>
</feature>
<feature type="transmembrane region" description="Helical" evidence="2">
    <location>
        <begin position="157"/>
        <end position="177"/>
    </location>
</feature>
<dbReference type="Pfam" id="PF09858">
    <property type="entry name" value="DUF2085"/>
    <property type="match status" value="1"/>
</dbReference>
<feature type="compositionally biased region" description="Basic and acidic residues" evidence="1">
    <location>
        <begin position="370"/>
        <end position="380"/>
    </location>
</feature>
<keyword evidence="2" id="KW-0812">Transmembrane</keyword>
<dbReference type="InterPro" id="IPR019206">
    <property type="entry name" value="DUF2085_TM"/>
</dbReference>
<dbReference type="HOGENOM" id="CLU_707384_0_0_7"/>
<feature type="transmembrane region" description="Helical" evidence="2">
    <location>
        <begin position="98"/>
        <end position="118"/>
    </location>
</feature>